<feature type="region of interest" description="Disordered" evidence="1">
    <location>
        <begin position="251"/>
        <end position="295"/>
    </location>
</feature>
<evidence type="ECO:0000313" key="3">
    <source>
        <dbReference type="Proteomes" id="UP000324800"/>
    </source>
</evidence>
<sequence>MGFDTKWILQTVVFPKSGWIGVLSSDRRITFYDTNQFQIRGQIMNIPSLPTSMCVVSQYETDANRELLVLGRQDGFIDVFIMTDELMRSIFDVATQRSKAELQLLIGEKVGMRRDLCKRGQIRNMNAELNSGKKNDLLDQWNEEDEGEVHGGLNIDGSFLGGMDAYALHSTNRVISVSKQTKERRKQAIRWIKFQIIRERMKSQGFNEEDIEKQIHALELQEKFPYLKQESISGQLGVNINMGMNDYDEYEDGSDLLSQSSGQSQNEFKSSRTSRTARSKQSLQSYKSPRQRRSKISNQYNQNNAANQNYKQQHRSQNEPQSHTFTSTLTGIYQPSEEEEEEMLQTVKLIEGDVSNSSAVLIKRTQEMLLSRKKSDPKDINGLQTNLNYV</sequence>
<dbReference type="SUPFAM" id="SSF50978">
    <property type="entry name" value="WD40 repeat-like"/>
    <property type="match status" value="1"/>
</dbReference>
<protein>
    <submittedName>
        <fullName evidence="2">Uncharacterized protein</fullName>
    </submittedName>
</protein>
<dbReference type="EMBL" id="SNRW01010143">
    <property type="protein sequence ID" value="KAA6376972.1"/>
    <property type="molecule type" value="Genomic_DNA"/>
</dbReference>
<accession>A0A5J4V3J0</accession>
<dbReference type="AlphaFoldDB" id="A0A5J4V3J0"/>
<proteinExistence type="predicted"/>
<evidence type="ECO:0000313" key="2">
    <source>
        <dbReference type="EMBL" id="KAA6376972.1"/>
    </source>
</evidence>
<reference evidence="2 3" key="1">
    <citation type="submission" date="2019-03" db="EMBL/GenBank/DDBJ databases">
        <title>Single cell metagenomics reveals metabolic interactions within the superorganism composed of flagellate Streblomastix strix and complex community of Bacteroidetes bacteria on its surface.</title>
        <authorList>
            <person name="Treitli S.C."/>
            <person name="Kolisko M."/>
            <person name="Husnik F."/>
            <person name="Keeling P."/>
            <person name="Hampl V."/>
        </authorList>
    </citation>
    <scope>NUCLEOTIDE SEQUENCE [LARGE SCALE GENOMIC DNA]</scope>
    <source>
        <strain evidence="2">ST1C</strain>
    </source>
</reference>
<feature type="compositionally biased region" description="Low complexity" evidence="1">
    <location>
        <begin position="255"/>
        <end position="282"/>
    </location>
</feature>
<dbReference type="Proteomes" id="UP000324800">
    <property type="component" value="Unassembled WGS sequence"/>
</dbReference>
<evidence type="ECO:0000256" key="1">
    <source>
        <dbReference type="SAM" id="MobiDB-lite"/>
    </source>
</evidence>
<comment type="caution">
    <text evidence="2">The sequence shown here is derived from an EMBL/GenBank/DDBJ whole genome shotgun (WGS) entry which is preliminary data.</text>
</comment>
<dbReference type="InterPro" id="IPR036322">
    <property type="entry name" value="WD40_repeat_dom_sf"/>
</dbReference>
<gene>
    <name evidence="2" type="ORF">EZS28_027501</name>
</gene>
<organism evidence="2 3">
    <name type="scientific">Streblomastix strix</name>
    <dbReference type="NCBI Taxonomy" id="222440"/>
    <lineage>
        <taxon>Eukaryota</taxon>
        <taxon>Metamonada</taxon>
        <taxon>Preaxostyla</taxon>
        <taxon>Oxymonadida</taxon>
        <taxon>Streblomastigidae</taxon>
        <taxon>Streblomastix</taxon>
    </lineage>
</organism>
<name>A0A5J4V3J0_9EUKA</name>